<dbReference type="Proteomes" id="UP000266841">
    <property type="component" value="Unassembled WGS sequence"/>
</dbReference>
<dbReference type="AlphaFoldDB" id="K0SUN8"/>
<keyword evidence="3" id="KW-1185">Reference proteome</keyword>
<gene>
    <name evidence="2" type="ORF">THAOC_08544</name>
</gene>
<evidence type="ECO:0000313" key="3">
    <source>
        <dbReference type="Proteomes" id="UP000266841"/>
    </source>
</evidence>
<dbReference type="EMBL" id="AGNL01009015">
    <property type="protein sequence ID" value="EJK70123.1"/>
    <property type="molecule type" value="Genomic_DNA"/>
</dbReference>
<sequence>MISMTTVRTVGLVWAAALVIGARGFLPSSGKRALTHGASRTRAGAGPLIILSSAQLAQQSRRPTRSRARLDRLVLGRATPQHKAPDGACHRAAAMASDVDEATTMTAGLSEPWHYGRSSKLNNSFNDLDDPSNGQYEDMALKIPTAPWGGAGESRRGGSVRRRVNSSRSKRTRTLHLCRFQSQRMRRVEGLTGCPPSAPRVRLLQSIEEDE</sequence>
<feature type="region of interest" description="Disordered" evidence="1">
    <location>
        <begin position="144"/>
        <end position="171"/>
    </location>
</feature>
<reference evidence="2 3" key="1">
    <citation type="journal article" date="2012" name="Genome Biol.">
        <title>Genome and low-iron response of an oceanic diatom adapted to chronic iron limitation.</title>
        <authorList>
            <person name="Lommer M."/>
            <person name="Specht M."/>
            <person name="Roy A.S."/>
            <person name="Kraemer L."/>
            <person name="Andreson R."/>
            <person name="Gutowska M.A."/>
            <person name="Wolf J."/>
            <person name="Bergner S.V."/>
            <person name="Schilhabel M.B."/>
            <person name="Klostermeier U.C."/>
            <person name="Beiko R.G."/>
            <person name="Rosenstiel P."/>
            <person name="Hippler M."/>
            <person name="Laroche J."/>
        </authorList>
    </citation>
    <scope>NUCLEOTIDE SEQUENCE [LARGE SCALE GENOMIC DNA]</scope>
    <source>
        <strain evidence="2 3">CCMP1005</strain>
    </source>
</reference>
<feature type="compositionally biased region" description="Basic residues" evidence="1">
    <location>
        <begin position="158"/>
        <end position="171"/>
    </location>
</feature>
<organism evidence="2 3">
    <name type="scientific">Thalassiosira oceanica</name>
    <name type="common">Marine diatom</name>
    <dbReference type="NCBI Taxonomy" id="159749"/>
    <lineage>
        <taxon>Eukaryota</taxon>
        <taxon>Sar</taxon>
        <taxon>Stramenopiles</taxon>
        <taxon>Ochrophyta</taxon>
        <taxon>Bacillariophyta</taxon>
        <taxon>Coscinodiscophyceae</taxon>
        <taxon>Thalassiosirophycidae</taxon>
        <taxon>Thalassiosirales</taxon>
        <taxon>Thalassiosiraceae</taxon>
        <taxon>Thalassiosira</taxon>
    </lineage>
</organism>
<name>K0SUN8_THAOC</name>
<proteinExistence type="predicted"/>
<evidence type="ECO:0000313" key="2">
    <source>
        <dbReference type="EMBL" id="EJK70123.1"/>
    </source>
</evidence>
<comment type="caution">
    <text evidence="2">The sequence shown here is derived from an EMBL/GenBank/DDBJ whole genome shotgun (WGS) entry which is preliminary data.</text>
</comment>
<protein>
    <submittedName>
        <fullName evidence="2">Uncharacterized protein</fullName>
    </submittedName>
</protein>
<evidence type="ECO:0000256" key="1">
    <source>
        <dbReference type="SAM" id="MobiDB-lite"/>
    </source>
</evidence>
<accession>K0SUN8</accession>